<keyword evidence="1" id="KW-0812">Transmembrane</keyword>
<sequence length="113" mass="12749">MRSSKWIVGIVSILAIIGLLSSIGTFLKSGLIFILIAAAIYLLYRFAFGNGENKKEQQAFLKAARKSRKRLKKRHADGTVRAHLRKKPIRKKSEVQLTVIEGKKGKKKNRAVF</sequence>
<name>A0ABU6MMG2_9BACI</name>
<keyword evidence="1" id="KW-1133">Transmembrane helix</keyword>
<keyword evidence="1" id="KW-0472">Membrane</keyword>
<feature type="transmembrane region" description="Helical" evidence="1">
    <location>
        <begin position="7"/>
        <end position="24"/>
    </location>
</feature>
<dbReference type="InterPro" id="IPR048110">
    <property type="entry name" value="SA1362/YqhP-like"/>
</dbReference>
<reference evidence="2 3" key="1">
    <citation type="submission" date="2023-03" db="EMBL/GenBank/DDBJ databases">
        <title>Bacillus Genome Sequencing.</title>
        <authorList>
            <person name="Dunlap C."/>
        </authorList>
    </citation>
    <scope>NUCLEOTIDE SEQUENCE [LARGE SCALE GENOMIC DNA]</scope>
    <source>
        <strain evidence="2 3">B-23453</strain>
    </source>
</reference>
<protein>
    <submittedName>
        <fullName evidence="2">SA1362 family protein</fullName>
    </submittedName>
</protein>
<dbReference type="NCBIfam" id="NF041554">
    <property type="entry name" value="SA1362_fam"/>
    <property type="match status" value="1"/>
</dbReference>
<evidence type="ECO:0000256" key="1">
    <source>
        <dbReference type="SAM" id="Phobius"/>
    </source>
</evidence>
<feature type="transmembrane region" description="Helical" evidence="1">
    <location>
        <begin position="30"/>
        <end position="48"/>
    </location>
</feature>
<dbReference type="EMBL" id="JARMAB010000030">
    <property type="protein sequence ID" value="MED1205161.1"/>
    <property type="molecule type" value="Genomic_DNA"/>
</dbReference>
<keyword evidence="3" id="KW-1185">Reference proteome</keyword>
<dbReference type="Proteomes" id="UP001341444">
    <property type="component" value="Unassembled WGS sequence"/>
</dbReference>
<evidence type="ECO:0000313" key="2">
    <source>
        <dbReference type="EMBL" id="MED1205161.1"/>
    </source>
</evidence>
<comment type="caution">
    <text evidence="2">The sequence shown here is derived from an EMBL/GenBank/DDBJ whole genome shotgun (WGS) entry which is preliminary data.</text>
</comment>
<gene>
    <name evidence="2" type="ORF">P4T90_19110</name>
</gene>
<proteinExistence type="predicted"/>
<accession>A0ABU6MMG2</accession>
<dbReference type="RefSeq" id="WP_232317502.1">
    <property type="nucleotide sequence ID" value="NZ_JARMAB010000030.1"/>
</dbReference>
<evidence type="ECO:0000313" key="3">
    <source>
        <dbReference type="Proteomes" id="UP001341444"/>
    </source>
</evidence>
<organism evidence="2 3">
    <name type="scientific">Heyndrickxia acidicola</name>
    <dbReference type="NCBI Taxonomy" id="209389"/>
    <lineage>
        <taxon>Bacteria</taxon>
        <taxon>Bacillati</taxon>
        <taxon>Bacillota</taxon>
        <taxon>Bacilli</taxon>
        <taxon>Bacillales</taxon>
        <taxon>Bacillaceae</taxon>
        <taxon>Heyndrickxia</taxon>
    </lineage>
</organism>